<evidence type="ECO:0000256" key="1">
    <source>
        <dbReference type="ARBA" id="ARBA00000085"/>
    </source>
</evidence>
<evidence type="ECO:0000256" key="2">
    <source>
        <dbReference type="ARBA" id="ARBA00004651"/>
    </source>
</evidence>
<dbReference type="InterPro" id="IPR036890">
    <property type="entry name" value="HATPase_C_sf"/>
</dbReference>
<dbReference type="InterPro" id="IPR036097">
    <property type="entry name" value="HisK_dim/P_sf"/>
</dbReference>
<evidence type="ECO:0000313" key="17">
    <source>
        <dbReference type="EMBL" id="TGY41164.1"/>
    </source>
</evidence>
<keyword evidence="9 17" id="KW-0418">Kinase</keyword>
<dbReference type="EC" id="2.7.13.3" evidence="3"/>
<dbReference type="CDD" id="cd00075">
    <property type="entry name" value="HATPase"/>
    <property type="match status" value="1"/>
</dbReference>
<dbReference type="GO" id="GO:0005886">
    <property type="term" value="C:plasma membrane"/>
    <property type="evidence" value="ECO:0007669"/>
    <property type="project" value="UniProtKB-SubCell"/>
</dbReference>
<evidence type="ECO:0000256" key="14">
    <source>
        <dbReference type="SAM" id="Phobius"/>
    </source>
</evidence>
<dbReference type="GO" id="GO:0005524">
    <property type="term" value="F:ATP binding"/>
    <property type="evidence" value="ECO:0007669"/>
    <property type="project" value="UniProtKB-KW"/>
</dbReference>
<sequence length="462" mass="52915">MITKVKLKNKLICIFIIFSISIISLVSIINRIYIEHNFNKYAENKMERSKEEIYEKITTTYKDGVWNINSINFAGYNALREGLLISIKEKDGNTIWDAREYNNIECETILAKIRYNTNKINPNSDTVNTIEEYEIKVNNEVVGTIKLEYIGPLFFDDSDVILYEMLNDILLILAIVFLVFSIILGIVVSSSLNKPILKVIEATKSISGGNYSKKILEESNIEEVNELITSVNKMAENIKHQENLRKIMTRDISHELRTPLTTIQAHLEAIMDGLWEPSHERLKSIHEEIQRLNRLIVSSDELFKYDSGEMMLNKSEVDISNIVYTILINFEKEFLDNKIKLEMNLNNCRAFVDKDKISQVIINIISNSIKYTGPGKKIIVNCYEDEDRAFISIKDNGIGISEENLEFIFERFYRVDKSRNKDSGGLGVGLTISKAIVEAHKGEISVNSRVNEGSNFIVSLPK</sequence>
<keyword evidence="10" id="KW-0067">ATP-binding</keyword>
<gene>
    <name evidence="17" type="ORF">E5347_13415</name>
</gene>
<dbReference type="OrthoDB" id="9813151at2"/>
<dbReference type="PROSITE" id="PS50885">
    <property type="entry name" value="HAMP"/>
    <property type="match status" value="1"/>
</dbReference>
<evidence type="ECO:0000259" key="15">
    <source>
        <dbReference type="PROSITE" id="PS50109"/>
    </source>
</evidence>
<keyword evidence="6" id="KW-0808">Transferase</keyword>
<evidence type="ECO:0000256" key="5">
    <source>
        <dbReference type="ARBA" id="ARBA00022553"/>
    </source>
</evidence>
<dbReference type="Gene3D" id="6.10.340.10">
    <property type="match status" value="1"/>
</dbReference>
<dbReference type="PANTHER" id="PTHR45528">
    <property type="entry name" value="SENSOR HISTIDINE KINASE CPXA"/>
    <property type="match status" value="1"/>
</dbReference>
<dbReference type="CDD" id="cd00082">
    <property type="entry name" value="HisKA"/>
    <property type="match status" value="1"/>
</dbReference>
<feature type="domain" description="HAMP" evidence="16">
    <location>
        <begin position="190"/>
        <end position="243"/>
    </location>
</feature>
<comment type="catalytic activity">
    <reaction evidence="1">
        <text>ATP + protein L-histidine = ADP + protein N-phospho-L-histidine.</text>
        <dbReference type="EC" id="2.7.13.3"/>
    </reaction>
</comment>
<dbReference type="FunFam" id="3.30.565.10:FF:000006">
    <property type="entry name" value="Sensor histidine kinase WalK"/>
    <property type="match status" value="1"/>
</dbReference>
<organism evidence="17 18">
    <name type="scientific">Clostridium sartagoforme</name>
    <dbReference type="NCBI Taxonomy" id="84031"/>
    <lineage>
        <taxon>Bacteria</taxon>
        <taxon>Bacillati</taxon>
        <taxon>Bacillota</taxon>
        <taxon>Clostridia</taxon>
        <taxon>Eubacteriales</taxon>
        <taxon>Clostridiaceae</taxon>
        <taxon>Clostridium</taxon>
    </lineage>
</organism>
<evidence type="ECO:0000256" key="13">
    <source>
        <dbReference type="ARBA" id="ARBA00023136"/>
    </source>
</evidence>
<dbReference type="InterPro" id="IPR004358">
    <property type="entry name" value="Sig_transdc_His_kin-like_C"/>
</dbReference>
<dbReference type="InterPro" id="IPR005467">
    <property type="entry name" value="His_kinase_dom"/>
</dbReference>
<keyword evidence="5" id="KW-0597">Phosphoprotein</keyword>
<dbReference type="AlphaFoldDB" id="A0A4S2DJR4"/>
<evidence type="ECO:0000259" key="16">
    <source>
        <dbReference type="PROSITE" id="PS50885"/>
    </source>
</evidence>
<dbReference type="Proteomes" id="UP000306888">
    <property type="component" value="Unassembled WGS sequence"/>
</dbReference>
<keyword evidence="4" id="KW-1003">Cell membrane</keyword>
<dbReference type="SUPFAM" id="SSF158472">
    <property type="entry name" value="HAMP domain-like"/>
    <property type="match status" value="1"/>
</dbReference>
<accession>A0A4S2DJR4</accession>
<keyword evidence="12" id="KW-0902">Two-component regulatory system</keyword>
<evidence type="ECO:0000256" key="6">
    <source>
        <dbReference type="ARBA" id="ARBA00022679"/>
    </source>
</evidence>
<comment type="subcellular location">
    <subcellularLocation>
        <location evidence="2">Cell membrane</location>
        <topology evidence="2">Multi-pass membrane protein</topology>
    </subcellularLocation>
</comment>
<evidence type="ECO:0000256" key="7">
    <source>
        <dbReference type="ARBA" id="ARBA00022692"/>
    </source>
</evidence>
<evidence type="ECO:0000256" key="12">
    <source>
        <dbReference type="ARBA" id="ARBA00023012"/>
    </source>
</evidence>
<evidence type="ECO:0000256" key="3">
    <source>
        <dbReference type="ARBA" id="ARBA00012438"/>
    </source>
</evidence>
<dbReference type="Pfam" id="PF00672">
    <property type="entry name" value="HAMP"/>
    <property type="match status" value="1"/>
</dbReference>
<dbReference type="InterPro" id="IPR003660">
    <property type="entry name" value="HAMP_dom"/>
</dbReference>
<feature type="domain" description="Histidine kinase" evidence="15">
    <location>
        <begin position="251"/>
        <end position="462"/>
    </location>
</feature>
<dbReference type="InterPro" id="IPR050398">
    <property type="entry name" value="HssS/ArlS-like"/>
</dbReference>
<dbReference type="SMART" id="SM00388">
    <property type="entry name" value="HisKA"/>
    <property type="match status" value="1"/>
</dbReference>
<dbReference type="InterPro" id="IPR003661">
    <property type="entry name" value="HisK_dim/P_dom"/>
</dbReference>
<evidence type="ECO:0000313" key="18">
    <source>
        <dbReference type="Proteomes" id="UP000306888"/>
    </source>
</evidence>
<dbReference type="Gene3D" id="3.30.565.10">
    <property type="entry name" value="Histidine kinase-like ATPase, C-terminal domain"/>
    <property type="match status" value="1"/>
</dbReference>
<dbReference type="SUPFAM" id="SSF55874">
    <property type="entry name" value="ATPase domain of HSP90 chaperone/DNA topoisomerase II/histidine kinase"/>
    <property type="match status" value="1"/>
</dbReference>
<evidence type="ECO:0000256" key="8">
    <source>
        <dbReference type="ARBA" id="ARBA00022741"/>
    </source>
</evidence>
<keyword evidence="18" id="KW-1185">Reference proteome</keyword>
<dbReference type="PRINTS" id="PR00344">
    <property type="entry name" value="BCTRLSENSOR"/>
</dbReference>
<dbReference type="SMART" id="SM00387">
    <property type="entry name" value="HATPase_c"/>
    <property type="match status" value="1"/>
</dbReference>
<dbReference type="PANTHER" id="PTHR45528:SF1">
    <property type="entry name" value="SENSOR HISTIDINE KINASE CPXA"/>
    <property type="match status" value="1"/>
</dbReference>
<keyword evidence="13 14" id="KW-0472">Membrane</keyword>
<reference evidence="17 18" key="1">
    <citation type="submission" date="2019-04" db="EMBL/GenBank/DDBJ databases">
        <title>Microbes associate with the intestines of laboratory mice.</title>
        <authorList>
            <person name="Navarre W."/>
            <person name="Wong E."/>
            <person name="Huang K."/>
            <person name="Tropini C."/>
            <person name="Ng K."/>
            <person name="Yu B."/>
        </authorList>
    </citation>
    <scope>NUCLEOTIDE SEQUENCE [LARGE SCALE GENOMIC DNA]</scope>
    <source>
        <strain evidence="17 18">NM50_B9-20</strain>
    </source>
</reference>
<name>A0A4S2DJR4_9CLOT</name>
<protein>
    <recommendedName>
        <fullName evidence="3">histidine kinase</fullName>
        <ecNumber evidence="3">2.7.13.3</ecNumber>
    </recommendedName>
</protein>
<feature type="transmembrane region" description="Helical" evidence="14">
    <location>
        <begin position="12"/>
        <end position="34"/>
    </location>
</feature>
<dbReference type="Gene3D" id="1.10.287.130">
    <property type="match status" value="1"/>
</dbReference>
<dbReference type="EMBL" id="SRYR01000009">
    <property type="protein sequence ID" value="TGY41164.1"/>
    <property type="molecule type" value="Genomic_DNA"/>
</dbReference>
<dbReference type="RefSeq" id="WP_136007740.1">
    <property type="nucleotide sequence ID" value="NZ_SRYR01000009.1"/>
</dbReference>
<dbReference type="SUPFAM" id="SSF47384">
    <property type="entry name" value="Homodimeric domain of signal transducing histidine kinase"/>
    <property type="match status" value="1"/>
</dbReference>
<dbReference type="SMART" id="SM00304">
    <property type="entry name" value="HAMP"/>
    <property type="match status" value="1"/>
</dbReference>
<keyword evidence="8" id="KW-0547">Nucleotide-binding</keyword>
<proteinExistence type="predicted"/>
<dbReference type="Pfam" id="PF02518">
    <property type="entry name" value="HATPase_c"/>
    <property type="match status" value="1"/>
</dbReference>
<keyword evidence="11 14" id="KW-1133">Transmembrane helix</keyword>
<evidence type="ECO:0000256" key="10">
    <source>
        <dbReference type="ARBA" id="ARBA00022840"/>
    </source>
</evidence>
<comment type="caution">
    <text evidence="17">The sequence shown here is derived from an EMBL/GenBank/DDBJ whole genome shotgun (WGS) entry which is preliminary data.</text>
</comment>
<dbReference type="GO" id="GO:0000155">
    <property type="term" value="F:phosphorelay sensor kinase activity"/>
    <property type="evidence" value="ECO:0007669"/>
    <property type="project" value="InterPro"/>
</dbReference>
<dbReference type="PROSITE" id="PS50109">
    <property type="entry name" value="HIS_KIN"/>
    <property type="match status" value="1"/>
</dbReference>
<dbReference type="InterPro" id="IPR003594">
    <property type="entry name" value="HATPase_dom"/>
</dbReference>
<dbReference type="CDD" id="cd06225">
    <property type="entry name" value="HAMP"/>
    <property type="match status" value="1"/>
</dbReference>
<evidence type="ECO:0000256" key="9">
    <source>
        <dbReference type="ARBA" id="ARBA00022777"/>
    </source>
</evidence>
<dbReference type="Pfam" id="PF00512">
    <property type="entry name" value="HisKA"/>
    <property type="match status" value="1"/>
</dbReference>
<keyword evidence="7 14" id="KW-0812">Transmembrane</keyword>
<evidence type="ECO:0000256" key="11">
    <source>
        <dbReference type="ARBA" id="ARBA00022989"/>
    </source>
</evidence>
<feature type="transmembrane region" description="Helical" evidence="14">
    <location>
        <begin position="169"/>
        <end position="188"/>
    </location>
</feature>
<evidence type="ECO:0000256" key="4">
    <source>
        <dbReference type="ARBA" id="ARBA00022475"/>
    </source>
</evidence>